<keyword evidence="3" id="KW-1185">Reference proteome</keyword>
<sequence>MNNSDFKPVKSSTVQVILSLSFTAFSNITHIQLVFQETQNTKKLKIAHRLTLFISF</sequence>
<feature type="transmembrane region" description="Helical" evidence="1">
    <location>
        <begin position="12"/>
        <end position="35"/>
    </location>
</feature>
<keyword evidence="1" id="KW-1133">Transmembrane helix</keyword>
<accession>A0ABU0UBA0</accession>
<comment type="caution">
    <text evidence="2">The sequence shown here is derived from an EMBL/GenBank/DDBJ whole genome shotgun (WGS) entry which is preliminary data.</text>
</comment>
<reference evidence="2 3" key="1">
    <citation type="submission" date="2023-07" db="EMBL/GenBank/DDBJ databases">
        <title>Functional and genomic diversity of the sorghum phyllosphere microbiome.</title>
        <authorList>
            <person name="Shade A."/>
        </authorList>
    </citation>
    <scope>NUCLEOTIDE SEQUENCE [LARGE SCALE GENOMIC DNA]</scope>
    <source>
        <strain evidence="2 3">SORGH_AS_0892</strain>
    </source>
</reference>
<evidence type="ECO:0000313" key="3">
    <source>
        <dbReference type="Proteomes" id="UP001244640"/>
    </source>
</evidence>
<dbReference type="EMBL" id="JAUTBA010000001">
    <property type="protein sequence ID" value="MDQ1152142.1"/>
    <property type="molecule type" value="Genomic_DNA"/>
</dbReference>
<protein>
    <submittedName>
        <fullName evidence="2">Uncharacterized protein</fullName>
    </submittedName>
</protein>
<organism evidence="2 3">
    <name type="scientific">Sphingobacterium zeae</name>
    <dbReference type="NCBI Taxonomy" id="1776859"/>
    <lineage>
        <taxon>Bacteria</taxon>
        <taxon>Pseudomonadati</taxon>
        <taxon>Bacteroidota</taxon>
        <taxon>Sphingobacteriia</taxon>
        <taxon>Sphingobacteriales</taxon>
        <taxon>Sphingobacteriaceae</taxon>
        <taxon>Sphingobacterium</taxon>
    </lineage>
</organism>
<gene>
    <name evidence="2" type="ORF">QE382_004126</name>
</gene>
<name>A0ABU0UBA0_9SPHI</name>
<proteinExistence type="predicted"/>
<dbReference type="Proteomes" id="UP001244640">
    <property type="component" value="Unassembled WGS sequence"/>
</dbReference>
<evidence type="ECO:0000256" key="1">
    <source>
        <dbReference type="SAM" id="Phobius"/>
    </source>
</evidence>
<keyword evidence="1" id="KW-0812">Transmembrane</keyword>
<keyword evidence="1" id="KW-0472">Membrane</keyword>
<evidence type="ECO:0000313" key="2">
    <source>
        <dbReference type="EMBL" id="MDQ1152142.1"/>
    </source>
</evidence>